<evidence type="ECO:0000256" key="3">
    <source>
        <dbReference type="ARBA" id="ARBA00022475"/>
    </source>
</evidence>
<keyword evidence="3" id="KW-1003">Cell membrane</keyword>
<proteinExistence type="inferred from homology"/>
<evidence type="ECO:0000313" key="10">
    <source>
        <dbReference type="Proteomes" id="UP000321491"/>
    </source>
</evidence>
<dbReference type="Gene3D" id="1.10.3730.20">
    <property type="match status" value="1"/>
</dbReference>
<feature type="transmembrane region" description="Helical" evidence="8">
    <location>
        <begin position="57"/>
        <end position="78"/>
    </location>
</feature>
<evidence type="ECO:0000256" key="6">
    <source>
        <dbReference type="ARBA" id="ARBA00023136"/>
    </source>
</evidence>
<protein>
    <submittedName>
        <fullName evidence="9">QacE family quaternary ammonium compound efflux SMR transporter</fullName>
    </submittedName>
</protein>
<dbReference type="GO" id="GO:0022857">
    <property type="term" value="F:transmembrane transporter activity"/>
    <property type="evidence" value="ECO:0007669"/>
    <property type="project" value="InterPro"/>
</dbReference>
<dbReference type="InterPro" id="IPR037185">
    <property type="entry name" value="EmrE-like"/>
</dbReference>
<dbReference type="PANTHER" id="PTHR30561">
    <property type="entry name" value="SMR FAMILY PROTON-DEPENDENT DRUG EFFLUX TRANSPORTER SUGE"/>
    <property type="match status" value="1"/>
</dbReference>
<sequence length="104" mass="11115">MSWIYLILAGLTEIVGVIGIKKVSEKGSLFAYLLLIGGFIISLNLLRMALETIPLSVAYAVWTGIGTVGATVVGILLYKESKSPFRLFCIVGIIGTIVGLRLVS</sequence>
<comment type="similarity">
    <text evidence="7">Belongs to the drug/metabolite transporter (DMT) superfamily. Small multidrug resistance (SMR) (TC 2.A.7.1) family.</text>
</comment>
<comment type="caution">
    <text evidence="9">The sequence shown here is derived from an EMBL/GenBank/DDBJ whole genome shotgun (WGS) entry which is preliminary data.</text>
</comment>
<keyword evidence="4 7" id="KW-0812">Transmembrane</keyword>
<dbReference type="Proteomes" id="UP000321491">
    <property type="component" value="Unassembled WGS sequence"/>
</dbReference>
<dbReference type="OrthoDB" id="21828at2"/>
<reference evidence="9 10" key="1">
    <citation type="submission" date="2019-07" db="EMBL/GenBank/DDBJ databases">
        <title>Whole genome shotgun sequence of Cerasibacillus quisquiliarum NBRC 102429.</title>
        <authorList>
            <person name="Hosoyama A."/>
            <person name="Uohara A."/>
            <person name="Ohji S."/>
            <person name="Ichikawa N."/>
        </authorList>
    </citation>
    <scope>NUCLEOTIDE SEQUENCE [LARGE SCALE GENOMIC DNA]</scope>
    <source>
        <strain evidence="9 10">NBRC 102429</strain>
    </source>
</reference>
<evidence type="ECO:0000313" key="9">
    <source>
        <dbReference type="EMBL" id="GEN32451.1"/>
    </source>
</evidence>
<dbReference type="PANTHER" id="PTHR30561:SF0">
    <property type="entry name" value="GUANIDINIUM EXPORTER"/>
    <property type="match status" value="1"/>
</dbReference>
<dbReference type="GO" id="GO:0005886">
    <property type="term" value="C:plasma membrane"/>
    <property type="evidence" value="ECO:0007669"/>
    <property type="project" value="UniProtKB-SubCell"/>
</dbReference>
<dbReference type="InterPro" id="IPR045324">
    <property type="entry name" value="Small_multidrug_res"/>
</dbReference>
<keyword evidence="5 8" id="KW-1133">Transmembrane helix</keyword>
<accession>A0A511V311</accession>
<dbReference type="AlphaFoldDB" id="A0A511V311"/>
<dbReference type="RefSeq" id="WP_146938789.1">
    <property type="nucleotide sequence ID" value="NZ_BJXW01000044.1"/>
</dbReference>
<dbReference type="InterPro" id="IPR000390">
    <property type="entry name" value="Small_drug/metabolite_transptr"/>
</dbReference>
<feature type="transmembrane region" description="Helical" evidence="8">
    <location>
        <begin position="84"/>
        <end position="103"/>
    </location>
</feature>
<feature type="transmembrane region" description="Helical" evidence="8">
    <location>
        <begin position="29"/>
        <end position="50"/>
    </location>
</feature>
<comment type="subcellular location">
    <subcellularLocation>
        <location evidence="1 7">Cell membrane</location>
        <topology evidence="1 7">Multi-pass membrane protein</topology>
    </subcellularLocation>
</comment>
<evidence type="ECO:0000256" key="7">
    <source>
        <dbReference type="RuleBase" id="RU003942"/>
    </source>
</evidence>
<keyword evidence="6 8" id="KW-0472">Membrane</keyword>
<evidence type="ECO:0000256" key="1">
    <source>
        <dbReference type="ARBA" id="ARBA00004651"/>
    </source>
</evidence>
<dbReference type="EMBL" id="BJXW01000044">
    <property type="protein sequence ID" value="GEN32451.1"/>
    <property type="molecule type" value="Genomic_DNA"/>
</dbReference>
<keyword evidence="10" id="KW-1185">Reference proteome</keyword>
<dbReference type="SUPFAM" id="SSF103481">
    <property type="entry name" value="Multidrug resistance efflux transporter EmrE"/>
    <property type="match status" value="1"/>
</dbReference>
<evidence type="ECO:0000256" key="2">
    <source>
        <dbReference type="ARBA" id="ARBA00022448"/>
    </source>
</evidence>
<evidence type="ECO:0000256" key="5">
    <source>
        <dbReference type="ARBA" id="ARBA00022989"/>
    </source>
</evidence>
<evidence type="ECO:0000256" key="4">
    <source>
        <dbReference type="ARBA" id="ARBA00022692"/>
    </source>
</evidence>
<dbReference type="Pfam" id="PF00893">
    <property type="entry name" value="Multi_Drug_Res"/>
    <property type="match status" value="1"/>
</dbReference>
<name>A0A511V311_9BACI</name>
<organism evidence="9 10">
    <name type="scientific">Cerasibacillus quisquiliarum</name>
    <dbReference type="NCBI Taxonomy" id="227865"/>
    <lineage>
        <taxon>Bacteria</taxon>
        <taxon>Bacillati</taxon>
        <taxon>Bacillota</taxon>
        <taxon>Bacilli</taxon>
        <taxon>Bacillales</taxon>
        <taxon>Bacillaceae</taxon>
        <taxon>Cerasibacillus</taxon>
    </lineage>
</organism>
<gene>
    <name evidence="9" type="ORF">CQU01_26890</name>
</gene>
<evidence type="ECO:0000256" key="8">
    <source>
        <dbReference type="SAM" id="Phobius"/>
    </source>
</evidence>
<keyword evidence="2" id="KW-0813">Transport</keyword>